<dbReference type="AlphaFoldDB" id="C0B9Z1"/>
<sequence>MSTKKAISTSFVAIFILNNHTDYCTIHCKYVCYNKNSNWHL</sequence>
<proteinExistence type="predicted"/>
<accession>C0B9Z1</accession>
<comment type="caution">
    <text evidence="1">The sequence shown here is derived from an EMBL/GenBank/DDBJ whole genome shotgun (WGS) entry which is preliminary data.</text>
</comment>
<reference evidence="1 2" key="1">
    <citation type="submission" date="2009-02" db="EMBL/GenBank/DDBJ databases">
        <authorList>
            <person name="Fulton L."/>
            <person name="Clifton S."/>
            <person name="Fulton B."/>
            <person name="Xu J."/>
            <person name="Minx P."/>
            <person name="Pepin K.H."/>
            <person name="Johnson M."/>
            <person name="Bhonagiri V."/>
            <person name="Nash W.E."/>
            <person name="Mardis E.R."/>
            <person name="Wilson R.K."/>
        </authorList>
    </citation>
    <scope>NUCLEOTIDE SEQUENCE [LARGE SCALE GENOMIC DNA]</scope>
    <source>
        <strain evidence="1 2">ATCC 27758</strain>
    </source>
</reference>
<dbReference type="Proteomes" id="UP000003793">
    <property type="component" value="Unassembled WGS sequence"/>
</dbReference>
<reference evidence="1 2" key="2">
    <citation type="submission" date="2009-03" db="EMBL/GenBank/DDBJ databases">
        <title>Draft genome sequence of Coprococcus comes (ATCC 27758).</title>
        <authorList>
            <person name="Sudarsanam P."/>
            <person name="Ley R."/>
            <person name="Guruge J."/>
            <person name="Turnbaugh P.J."/>
            <person name="Mahowald M."/>
            <person name="Liep D."/>
            <person name="Gordon J."/>
        </authorList>
    </citation>
    <scope>NUCLEOTIDE SEQUENCE [LARGE SCALE GENOMIC DNA]</scope>
    <source>
        <strain evidence="1 2">ATCC 27758</strain>
    </source>
</reference>
<protein>
    <submittedName>
        <fullName evidence="1">Uncharacterized protein</fullName>
    </submittedName>
</protein>
<evidence type="ECO:0000313" key="1">
    <source>
        <dbReference type="EMBL" id="EEG90093.1"/>
    </source>
</evidence>
<gene>
    <name evidence="1" type="ORF">COPCOM_01969</name>
</gene>
<organism evidence="1 2">
    <name type="scientific">Coprococcus comes ATCC 27758</name>
    <dbReference type="NCBI Taxonomy" id="470146"/>
    <lineage>
        <taxon>Bacteria</taxon>
        <taxon>Bacillati</taxon>
        <taxon>Bacillota</taxon>
        <taxon>Clostridia</taxon>
        <taxon>Lachnospirales</taxon>
        <taxon>Lachnospiraceae</taxon>
        <taxon>Coprococcus</taxon>
    </lineage>
</organism>
<dbReference type="HOGENOM" id="CLU_3268605_0_0_9"/>
<evidence type="ECO:0000313" key="2">
    <source>
        <dbReference type="Proteomes" id="UP000003793"/>
    </source>
</evidence>
<dbReference type="EMBL" id="ABVR01000040">
    <property type="protein sequence ID" value="EEG90093.1"/>
    <property type="molecule type" value="Genomic_DNA"/>
</dbReference>
<name>C0B9Z1_9FIRM</name>